<dbReference type="CDD" id="cd04765">
    <property type="entry name" value="HTH_MlrA-like_sg2"/>
    <property type="match status" value="1"/>
</dbReference>
<dbReference type="SMART" id="SM00422">
    <property type="entry name" value="HTH_MERR"/>
    <property type="match status" value="1"/>
</dbReference>
<dbReference type="RefSeq" id="WP_018278313.1">
    <property type="nucleotide sequence ID" value="NZ_BOQG01000001.1"/>
</dbReference>
<dbReference type="SUPFAM" id="SSF46955">
    <property type="entry name" value="Putative DNA-binding domain"/>
    <property type="match status" value="1"/>
</dbReference>
<dbReference type="Proteomes" id="UP000038055">
    <property type="component" value="Unassembled WGS sequence"/>
</dbReference>
<dbReference type="STRING" id="28189.CCYN74_30151"/>
<feature type="domain" description="HTH merR-type" evidence="2">
    <location>
        <begin position="10"/>
        <end position="80"/>
    </location>
</feature>
<dbReference type="Gene3D" id="1.10.1660.10">
    <property type="match status" value="1"/>
</dbReference>
<dbReference type="eggNOG" id="COG0789">
    <property type="taxonomic scope" value="Bacteria"/>
</dbReference>
<dbReference type="AlphaFoldDB" id="A0A0B7HRJ0"/>
<evidence type="ECO:0000313" key="5">
    <source>
        <dbReference type="EMBL" id="CEN38725.1"/>
    </source>
</evidence>
<dbReference type="Proteomes" id="UP000038083">
    <property type="component" value="Unassembled WGS sequence"/>
</dbReference>
<dbReference type="PANTHER" id="PTHR30204">
    <property type="entry name" value="REDOX-CYCLING DRUG-SENSING TRANSCRIPTIONAL ACTIVATOR SOXR"/>
    <property type="match status" value="1"/>
</dbReference>
<dbReference type="InterPro" id="IPR000551">
    <property type="entry name" value="MerR-type_HTH_dom"/>
</dbReference>
<proteinExistence type="predicted"/>
<dbReference type="EMBL" id="CDOD01000045">
    <property type="protein sequence ID" value="CEN38725.1"/>
    <property type="molecule type" value="Genomic_DNA"/>
</dbReference>
<evidence type="ECO:0000313" key="4">
    <source>
        <dbReference type="EMBL" id="CEN38391.1"/>
    </source>
</evidence>
<dbReference type="GO" id="GO:0003677">
    <property type="term" value="F:DNA binding"/>
    <property type="evidence" value="ECO:0007669"/>
    <property type="project" value="UniProtKB-KW"/>
</dbReference>
<evidence type="ECO:0000313" key="8">
    <source>
        <dbReference type="Proteomes" id="UP000242855"/>
    </source>
</evidence>
<dbReference type="GeneID" id="96781446"/>
<protein>
    <submittedName>
        <fullName evidence="3 4">Transcriptional regulator</fullName>
    </submittedName>
</protein>
<keyword evidence="1" id="KW-0238">DNA-binding</keyword>
<name>A0A0B7HRJ0_9FLAO</name>
<keyword evidence="6" id="KW-1185">Reference proteome</keyword>
<evidence type="ECO:0000313" key="7">
    <source>
        <dbReference type="Proteomes" id="UP000038083"/>
    </source>
</evidence>
<reference evidence="6 7" key="1">
    <citation type="submission" date="2015-01" db="EMBL/GenBank/DDBJ databases">
        <authorList>
            <person name="MANFREDI Pablo"/>
        </authorList>
    </citation>
    <scope>NUCLEOTIDE SEQUENCE [LARGE SCALE GENOMIC DNA]</scope>
    <source>
        <strain evidence="4 7">Ccy74</strain>
        <strain evidence="5 6">Ccyn2B</strain>
    </source>
</reference>
<dbReference type="InterPro" id="IPR009061">
    <property type="entry name" value="DNA-bd_dom_put_sf"/>
</dbReference>
<reference evidence="3 8" key="2">
    <citation type="journal article" date="2017" name="Genome Announc.">
        <title>Twelve Complete Reference Genomes of Clinical Isolates in the Capnocytophaga Genus.</title>
        <authorList>
            <person name="Villarma A."/>
            <person name="Gulvik C.A."/>
            <person name="Rowe L.A."/>
            <person name="Sheth M."/>
            <person name="Juieng P."/>
            <person name="Nicholson A.C."/>
            <person name="Loparev V.N."/>
            <person name="McQuiston J.R."/>
        </authorList>
    </citation>
    <scope>NUCLEOTIDE SEQUENCE [LARGE SCALE GENOMIC DNA]</scope>
    <source>
        <strain evidence="3 8">G7591</strain>
    </source>
</reference>
<accession>A0A0B7HRJ0</accession>
<evidence type="ECO:0000256" key="1">
    <source>
        <dbReference type="ARBA" id="ARBA00023125"/>
    </source>
</evidence>
<gene>
    <name evidence="5" type="ORF">CCYN2B_50133</name>
    <name evidence="4" type="ORF">CCYN74_30151</name>
    <name evidence="3" type="ORF">CGC48_06515</name>
</gene>
<dbReference type="Proteomes" id="UP000242855">
    <property type="component" value="Chromosome"/>
</dbReference>
<dbReference type="OrthoDB" id="9810140at2"/>
<dbReference type="Pfam" id="PF13411">
    <property type="entry name" value="MerR_1"/>
    <property type="match status" value="1"/>
</dbReference>
<dbReference type="PANTHER" id="PTHR30204:SF15">
    <property type="entry name" value="BLL5018 PROTEIN"/>
    <property type="match status" value="1"/>
</dbReference>
<dbReference type="PROSITE" id="PS50937">
    <property type="entry name" value="HTH_MERR_2"/>
    <property type="match status" value="1"/>
</dbReference>
<dbReference type="KEGG" id="ccyn:CGC48_06515"/>
<dbReference type="EMBL" id="CP022378">
    <property type="protein sequence ID" value="ATA68310.1"/>
    <property type="molecule type" value="Genomic_DNA"/>
</dbReference>
<organism evidence="4 7">
    <name type="scientific">Capnocytophaga cynodegmi</name>
    <dbReference type="NCBI Taxonomy" id="28189"/>
    <lineage>
        <taxon>Bacteria</taxon>
        <taxon>Pseudomonadati</taxon>
        <taxon>Bacteroidota</taxon>
        <taxon>Flavobacteriia</taxon>
        <taxon>Flavobacteriales</taxon>
        <taxon>Flavobacteriaceae</taxon>
        <taxon>Capnocytophaga</taxon>
    </lineage>
</organism>
<dbReference type="GO" id="GO:0003700">
    <property type="term" value="F:DNA-binding transcription factor activity"/>
    <property type="evidence" value="ECO:0007669"/>
    <property type="project" value="InterPro"/>
</dbReference>
<evidence type="ECO:0000313" key="3">
    <source>
        <dbReference type="EMBL" id="ATA68310.1"/>
    </source>
</evidence>
<dbReference type="EMBL" id="CDOG01000023">
    <property type="protein sequence ID" value="CEN38391.1"/>
    <property type="molecule type" value="Genomic_DNA"/>
</dbReference>
<evidence type="ECO:0000259" key="2">
    <source>
        <dbReference type="PROSITE" id="PS50937"/>
    </source>
</evidence>
<dbReference type="InterPro" id="IPR047057">
    <property type="entry name" value="MerR_fam"/>
</dbReference>
<evidence type="ECO:0000313" key="6">
    <source>
        <dbReference type="Proteomes" id="UP000038055"/>
    </source>
</evidence>
<sequence>MEINLPDKLYYTIGEVAKAFDVNASLIRFWEKEFEIINPKKNAKGSRKFSPDDVRKLQLIYHLVKEQGHTLEGARQKLQENTQKTFSNYEIVEKLERVKQMLIYLKESF</sequence>